<keyword evidence="2" id="KW-1185">Reference proteome</keyword>
<proteinExistence type="predicted"/>
<dbReference type="OrthoDB" id="10251727at2759"/>
<organism evidence="1 2">
    <name type="scientific">Mucor saturninus</name>
    <dbReference type="NCBI Taxonomy" id="64648"/>
    <lineage>
        <taxon>Eukaryota</taxon>
        <taxon>Fungi</taxon>
        <taxon>Fungi incertae sedis</taxon>
        <taxon>Mucoromycota</taxon>
        <taxon>Mucoromycotina</taxon>
        <taxon>Mucoromycetes</taxon>
        <taxon>Mucorales</taxon>
        <taxon>Mucorineae</taxon>
        <taxon>Mucoraceae</taxon>
        <taxon>Mucor</taxon>
    </lineage>
</organism>
<evidence type="ECO:0000313" key="2">
    <source>
        <dbReference type="Proteomes" id="UP000603453"/>
    </source>
</evidence>
<accession>A0A8H7QR23</accession>
<name>A0A8H7QR23_9FUNG</name>
<gene>
    <name evidence="1" type="ORF">INT47_003609</name>
</gene>
<comment type="caution">
    <text evidence="1">The sequence shown here is derived from an EMBL/GenBank/DDBJ whole genome shotgun (WGS) entry which is preliminary data.</text>
</comment>
<dbReference type="AlphaFoldDB" id="A0A8H7QR23"/>
<dbReference type="InterPro" id="IPR023674">
    <property type="entry name" value="Ribosomal_uL1-like"/>
</dbReference>
<sequence>MPVKINESKARKAFKALYKHESATAEKEEDIWLMVSTYKKITLTQGRPTRIVLKHGCQTPGVHRVLFTKNAQQKYKDMIKEKKIKGVHKVLDIKHIKKLYPTPQSKQALMDEYDMFIAGKNIIQDLHKVLGKDVYKKRREPIPIDLNKPDLQKEILRAAKSTYMNFHTGSCYAIRIASTAQDDKIAFENFMSAYEKIISVTPGQDNNIRSLQIKTGNSTSLPLYDAQTDFERDEYKSDEEVI</sequence>
<dbReference type="Pfam" id="PF00687">
    <property type="entry name" value="Ribosomal_L1"/>
    <property type="match status" value="1"/>
</dbReference>
<dbReference type="CDD" id="cd00403">
    <property type="entry name" value="Ribosomal_L1"/>
    <property type="match status" value="1"/>
</dbReference>
<evidence type="ECO:0000313" key="1">
    <source>
        <dbReference type="EMBL" id="KAG2197234.1"/>
    </source>
</evidence>
<dbReference type="InterPro" id="IPR028364">
    <property type="entry name" value="Ribosomal_uL1/biogenesis"/>
</dbReference>
<dbReference type="EMBL" id="JAEPRD010000132">
    <property type="protein sequence ID" value="KAG2197234.1"/>
    <property type="molecule type" value="Genomic_DNA"/>
</dbReference>
<dbReference type="SUPFAM" id="SSF56808">
    <property type="entry name" value="Ribosomal protein L1"/>
    <property type="match status" value="1"/>
</dbReference>
<dbReference type="Proteomes" id="UP000603453">
    <property type="component" value="Unassembled WGS sequence"/>
</dbReference>
<reference evidence="1" key="1">
    <citation type="submission" date="2020-12" db="EMBL/GenBank/DDBJ databases">
        <title>Metabolic potential, ecology and presence of endohyphal bacteria is reflected in genomic diversity of Mucoromycotina.</title>
        <authorList>
            <person name="Muszewska A."/>
            <person name="Okrasinska A."/>
            <person name="Steczkiewicz K."/>
            <person name="Drgas O."/>
            <person name="Orlowska M."/>
            <person name="Perlinska-Lenart U."/>
            <person name="Aleksandrzak-Piekarczyk T."/>
            <person name="Szatraj K."/>
            <person name="Zielenkiewicz U."/>
            <person name="Pilsyk S."/>
            <person name="Malc E."/>
            <person name="Mieczkowski P."/>
            <person name="Kruszewska J.S."/>
            <person name="Biernat P."/>
            <person name="Pawlowska J."/>
        </authorList>
    </citation>
    <scope>NUCLEOTIDE SEQUENCE</scope>
    <source>
        <strain evidence="1">WA0000017839</strain>
    </source>
</reference>
<protein>
    <recommendedName>
        <fullName evidence="3">Ribosomal protein L1</fullName>
    </recommendedName>
</protein>
<evidence type="ECO:0008006" key="3">
    <source>
        <dbReference type="Google" id="ProtNLM"/>
    </source>
</evidence>
<dbReference type="Gene3D" id="3.40.50.790">
    <property type="match status" value="1"/>
</dbReference>
<dbReference type="InterPro" id="IPR016095">
    <property type="entry name" value="Ribosomal_uL1_3-a/b-sand"/>
</dbReference>